<name>A0AA38HT28_9CUCU</name>
<evidence type="ECO:0000256" key="1">
    <source>
        <dbReference type="ARBA" id="ARBA00004496"/>
    </source>
</evidence>
<evidence type="ECO:0000256" key="7">
    <source>
        <dbReference type="ARBA" id="ARBA00022694"/>
    </source>
</evidence>
<gene>
    <name evidence="12" type="ORF">Zmor_026139</name>
</gene>
<evidence type="ECO:0000313" key="13">
    <source>
        <dbReference type="Proteomes" id="UP001168821"/>
    </source>
</evidence>
<evidence type="ECO:0000256" key="9">
    <source>
        <dbReference type="PROSITE-ProRule" id="PRU00723"/>
    </source>
</evidence>
<dbReference type="InterPro" id="IPR011671">
    <property type="entry name" value="tRNA_uracil_MeTrfase"/>
</dbReference>
<proteinExistence type="inferred from homology"/>
<keyword evidence="3 10" id="KW-0963">Cytoplasm</keyword>
<dbReference type="EC" id="2.1.1.211" evidence="10"/>
<evidence type="ECO:0000256" key="2">
    <source>
        <dbReference type="ARBA" id="ARBA00009056"/>
    </source>
</evidence>
<keyword evidence="5 10" id="KW-0808">Transferase</keyword>
<evidence type="ECO:0000256" key="5">
    <source>
        <dbReference type="ARBA" id="ARBA00022679"/>
    </source>
</evidence>
<dbReference type="GO" id="GO:0008270">
    <property type="term" value="F:zinc ion binding"/>
    <property type="evidence" value="ECO:0007669"/>
    <property type="project" value="UniProtKB-KW"/>
</dbReference>
<protein>
    <recommendedName>
        <fullName evidence="10">tRNA (uracil-O(2)-)-methyltransferase</fullName>
        <ecNumber evidence="10">2.1.1.211</ecNumber>
    </recommendedName>
</protein>
<keyword evidence="6 10" id="KW-0949">S-adenosyl-L-methionine</keyword>
<comment type="function">
    <text evidence="10">Adenosyl-L-methionine (AdoMet)-dependent tRNA (uracil-O(2)-)-methyltransferase.</text>
</comment>
<dbReference type="InterPro" id="IPR000571">
    <property type="entry name" value="Znf_CCCH"/>
</dbReference>
<comment type="subcellular location">
    <subcellularLocation>
        <location evidence="1 10">Cytoplasm</location>
    </subcellularLocation>
</comment>
<dbReference type="GO" id="GO:0005737">
    <property type="term" value="C:cytoplasm"/>
    <property type="evidence" value="ECO:0007669"/>
    <property type="project" value="UniProtKB-SubCell"/>
</dbReference>
<comment type="similarity">
    <text evidence="2 10">Belongs to the TRM44 family.</text>
</comment>
<keyword evidence="7 10" id="KW-0819">tRNA processing</keyword>
<dbReference type="PANTHER" id="PTHR21210:SF0">
    <property type="entry name" value="TRNA (URACIL-O(2)-)-METHYLTRANSFERASE-RELATED"/>
    <property type="match status" value="1"/>
</dbReference>
<keyword evidence="4 10" id="KW-0489">Methyltransferase</keyword>
<evidence type="ECO:0000256" key="6">
    <source>
        <dbReference type="ARBA" id="ARBA00022691"/>
    </source>
</evidence>
<sequence length="585" mass="67385">MDQIPLATSSTLLPLESFWNSVLVYHDKPHVVNRKLATVSPIFFCKIGFHCPRIKRLHEIFTWEALIYEIRKAQDFTKLTPDFIKAVTENYDKEATITNVTREDFHNSVDGQFISLRVLFPRQSPHKCLEVVIFDKEKRTATFFAVQEQDHPLVAPRFPYHIELTQSGNLRIVLNNFEDADTSAAEWLSDKLFPKVLKWAENGVLEDAGVGSLSLIASDEYYTLYSSLKEKYGEKLVRQWPTKAKTDPQKYIFEDIAIATYLICLWRKIGAQDINFVDCGCGNGLLVYILNREGYTGFGLDVRSRKVWELYSDQADLRIGIVKPDSTFPQATWIIGNHSDELTPWIPIIALNSSKRTNYFVLPCCPYELNGCKYARVNIKLSQYGDYLDYVENLSNMCGFTTSIDKLRIPSTRRVCLVGVRDNFDDSQIGEIKKQISNLISDNLKEFKPRNAVEPVQNCSRLNRDLITRISNFVVKELLETLSPLRREFDGKSWNQGGTRNLNELCDKISPEDKQSLKNECGGLQTLLKNRKYIFNVRWGMVNLQKPLSLKESSKYKDKPCWFFKNHPDGCLHQSETCAYKHIDD</sequence>
<comment type="caution">
    <text evidence="12">The sequence shown here is derived from an EMBL/GenBank/DDBJ whole genome shotgun (WGS) entry which is preliminary data.</text>
</comment>
<accession>A0AA38HT28</accession>
<dbReference type="PROSITE" id="PS50103">
    <property type="entry name" value="ZF_C3H1"/>
    <property type="match status" value="1"/>
</dbReference>
<dbReference type="GO" id="GO:0030488">
    <property type="term" value="P:tRNA methylation"/>
    <property type="evidence" value="ECO:0007669"/>
    <property type="project" value="UniProtKB-UniRule"/>
</dbReference>
<evidence type="ECO:0000256" key="3">
    <source>
        <dbReference type="ARBA" id="ARBA00022490"/>
    </source>
</evidence>
<dbReference type="EMBL" id="JALNTZ010000008">
    <property type="protein sequence ID" value="KAJ3643428.1"/>
    <property type="molecule type" value="Genomic_DNA"/>
</dbReference>
<organism evidence="12 13">
    <name type="scientific">Zophobas morio</name>
    <dbReference type="NCBI Taxonomy" id="2755281"/>
    <lineage>
        <taxon>Eukaryota</taxon>
        <taxon>Metazoa</taxon>
        <taxon>Ecdysozoa</taxon>
        <taxon>Arthropoda</taxon>
        <taxon>Hexapoda</taxon>
        <taxon>Insecta</taxon>
        <taxon>Pterygota</taxon>
        <taxon>Neoptera</taxon>
        <taxon>Endopterygota</taxon>
        <taxon>Coleoptera</taxon>
        <taxon>Polyphaga</taxon>
        <taxon>Cucujiformia</taxon>
        <taxon>Tenebrionidae</taxon>
        <taxon>Zophobas</taxon>
    </lineage>
</organism>
<evidence type="ECO:0000256" key="10">
    <source>
        <dbReference type="RuleBase" id="RU368004"/>
    </source>
</evidence>
<keyword evidence="13" id="KW-1185">Reference proteome</keyword>
<dbReference type="PANTHER" id="PTHR21210">
    <property type="entry name" value="TRNA (URACIL-O(2)-)-METHYLTRANSFERASE-RELATED"/>
    <property type="match status" value="1"/>
</dbReference>
<keyword evidence="9" id="KW-0479">Metal-binding</keyword>
<dbReference type="Pfam" id="PF07757">
    <property type="entry name" value="AdoMet_MTase"/>
    <property type="match status" value="1"/>
</dbReference>
<dbReference type="GO" id="GO:0141101">
    <property type="term" value="F:tRNA(Ser) (uridine(44)-2'-O-)-methyltransferase activity"/>
    <property type="evidence" value="ECO:0007669"/>
    <property type="project" value="UniProtKB-EC"/>
</dbReference>
<evidence type="ECO:0000259" key="11">
    <source>
        <dbReference type="PROSITE" id="PS50103"/>
    </source>
</evidence>
<feature type="zinc finger region" description="C3H1-type" evidence="9">
    <location>
        <begin position="555"/>
        <end position="585"/>
    </location>
</feature>
<keyword evidence="9" id="KW-0863">Zinc-finger</keyword>
<dbReference type="AlphaFoldDB" id="A0AA38HT28"/>
<dbReference type="Proteomes" id="UP001168821">
    <property type="component" value="Unassembled WGS sequence"/>
</dbReference>
<evidence type="ECO:0000313" key="12">
    <source>
        <dbReference type="EMBL" id="KAJ3643428.1"/>
    </source>
</evidence>
<feature type="domain" description="C3H1-type" evidence="11">
    <location>
        <begin position="555"/>
        <end position="585"/>
    </location>
</feature>
<evidence type="ECO:0000256" key="8">
    <source>
        <dbReference type="ARBA" id="ARBA00047957"/>
    </source>
</evidence>
<keyword evidence="9" id="KW-0862">Zinc</keyword>
<reference evidence="12" key="1">
    <citation type="journal article" date="2023" name="G3 (Bethesda)">
        <title>Whole genome assemblies of Zophobas morio and Tenebrio molitor.</title>
        <authorList>
            <person name="Kaur S."/>
            <person name="Stinson S.A."/>
            <person name="diCenzo G.C."/>
        </authorList>
    </citation>
    <scope>NUCLEOTIDE SEQUENCE</scope>
    <source>
        <strain evidence="12">QUZm001</strain>
    </source>
</reference>
<comment type="catalytic activity">
    <reaction evidence="8 10">
        <text>uridine(44) in tRNA(Ser) + S-adenosyl-L-methionine = 2'-O-methyluridine(44) in tRNA(Ser) + S-adenosyl-L-homocysteine + H(+)</text>
        <dbReference type="Rhea" id="RHEA:43100"/>
        <dbReference type="Rhea" id="RHEA-COMP:10339"/>
        <dbReference type="Rhea" id="RHEA-COMP:10340"/>
        <dbReference type="ChEBI" id="CHEBI:15378"/>
        <dbReference type="ChEBI" id="CHEBI:57856"/>
        <dbReference type="ChEBI" id="CHEBI:59789"/>
        <dbReference type="ChEBI" id="CHEBI:65315"/>
        <dbReference type="ChEBI" id="CHEBI:74478"/>
        <dbReference type="EC" id="2.1.1.211"/>
    </reaction>
</comment>
<evidence type="ECO:0000256" key="4">
    <source>
        <dbReference type="ARBA" id="ARBA00022603"/>
    </source>
</evidence>